<gene>
    <name evidence="1" type="ORF">SAMCFNEI73_pB0398</name>
</gene>
<dbReference type="AlphaFoldDB" id="A0A1L3LU26"/>
<geneLocation type="plasmid" evidence="1 2">
    <name>B</name>
</geneLocation>
<evidence type="ECO:0000313" key="1">
    <source>
        <dbReference type="EMBL" id="APG93594.1"/>
    </source>
</evidence>
<dbReference type="Proteomes" id="UP000182306">
    <property type="component" value="Plasmid B"/>
</dbReference>
<proteinExistence type="predicted"/>
<keyword evidence="2" id="KW-1185">Reference proteome</keyword>
<evidence type="ECO:0000313" key="2">
    <source>
        <dbReference type="Proteomes" id="UP000182306"/>
    </source>
</evidence>
<sequence>MPTMGDHRPQSTAREWRSIDCVIYQSGPVFGPSSDLPQNCSERTGNYAFRPTITRRLCMPTVEG</sequence>
<protein>
    <submittedName>
        <fullName evidence="1">Uncharacterized protein</fullName>
    </submittedName>
</protein>
<reference evidence="1 2" key="1">
    <citation type="submission" date="2015-10" db="EMBL/GenBank/DDBJ databases">
        <title>Genomic differences between typical nodule nitrogen-fixing rhizobial strains and those coming from bean seeds.</title>
        <authorList>
            <person name="Peralta H."/>
            <person name="Aguilar-Vera A."/>
            <person name="Diaz R."/>
            <person name="Mora Y."/>
            <person name="Martinez-Batallar G."/>
            <person name="Salazar E."/>
            <person name="Vargas-Lagunas C."/>
            <person name="Encarnacion S."/>
            <person name="Girard L."/>
            <person name="Mora J."/>
        </authorList>
    </citation>
    <scope>NUCLEOTIDE SEQUENCE [LARGE SCALE GENOMIC DNA]</scope>
    <source>
        <strain evidence="1 2">CFNEI 73</strain>
        <plasmid evidence="1 2">B</plasmid>
    </source>
</reference>
<name>A0A1L3LU26_9HYPH</name>
<accession>A0A1L3LU26</accession>
<organism evidence="1 2">
    <name type="scientific">Sinorhizobium americanum</name>
    <dbReference type="NCBI Taxonomy" id="194963"/>
    <lineage>
        <taxon>Bacteria</taxon>
        <taxon>Pseudomonadati</taxon>
        <taxon>Pseudomonadota</taxon>
        <taxon>Alphaproteobacteria</taxon>
        <taxon>Hyphomicrobiales</taxon>
        <taxon>Rhizobiaceae</taxon>
        <taxon>Sinorhizobium/Ensifer group</taxon>
        <taxon>Sinorhizobium</taxon>
    </lineage>
</organism>
<dbReference type="EMBL" id="CP013109">
    <property type="protein sequence ID" value="APG93594.1"/>
    <property type="molecule type" value="Genomic_DNA"/>
</dbReference>
<dbReference type="KEGG" id="same:SAMCFNEI73_pB0398"/>
<keyword evidence="1" id="KW-0614">Plasmid</keyword>